<evidence type="ECO:0000313" key="2">
    <source>
        <dbReference type="WBParaSite" id="RSKR_0000144150.1"/>
    </source>
</evidence>
<name>A0AC35TJS7_9BILA</name>
<protein>
    <submittedName>
        <fullName evidence="2">Serpentine Receptor, class J</fullName>
    </submittedName>
</protein>
<sequence>MRYLISLLIIGIFVLFLIILFTATNLNLKSFKRMFGPEFVTLIRICHFYSDYVLGSFSYLVNGTVLYFMLKKSKKDVEVYKLSIIMGSLSNVITSLAGQLFHLELELINGSGFIIINGIGYFFQNPYVHDCLMLIWAITFYFNVFISPTAYIYRYLLLCRYAISLYQSNTYLFLISRNIRISKFKLGLLMLSTYFFSFIPIKGKNALNLPNLNYDSWSDIFILSKIVLTCSTKDLWLKICAVSMITIIPLNNSIIIFCSIRIYKKLKEDTEHMSNKTKQLQKQMTRILFIQAFSPFILAGVPLTCSVIAFNLDLSIYGLAELSLALMAAAPLLSGCSTLFLSKDFWTRIKAVKVRSSIRAKNVTANTSSSKTAQPSNFTFNIHM</sequence>
<dbReference type="Proteomes" id="UP000095286">
    <property type="component" value="Unplaced"/>
</dbReference>
<reference evidence="2" key="1">
    <citation type="submission" date="2016-11" db="UniProtKB">
        <authorList>
            <consortium name="WormBaseParasite"/>
        </authorList>
    </citation>
    <scope>IDENTIFICATION</scope>
    <source>
        <strain evidence="2">KR3021</strain>
    </source>
</reference>
<organism evidence="1 2">
    <name type="scientific">Rhabditophanes sp. KR3021</name>
    <dbReference type="NCBI Taxonomy" id="114890"/>
    <lineage>
        <taxon>Eukaryota</taxon>
        <taxon>Metazoa</taxon>
        <taxon>Ecdysozoa</taxon>
        <taxon>Nematoda</taxon>
        <taxon>Chromadorea</taxon>
        <taxon>Rhabditida</taxon>
        <taxon>Tylenchina</taxon>
        <taxon>Panagrolaimomorpha</taxon>
        <taxon>Strongyloidoidea</taxon>
        <taxon>Alloionematidae</taxon>
        <taxon>Rhabditophanes</taxon>
    </lineage>
</organism>
<dbReference type="WBParaSite" id="RSKR_0000144150.1">
    <property type="protein sequence ID" value="RSKR_0000144150.1"/>
    <property type="gene ID" value="RSKR_0000144150"/>
</dbReference>
<evidence type="ECO:0000313" key="1">
    <source>
        <dbReference type="Proteomes" id="UP000095286"/>
    </source>
</evidence>
<accession>A0AC35TJS7</accession>
<proteinExistence type="predicted"/>